<sequence length="230" mass="25830">QKYDERYINYGFTCIILNDEPRPQRVLCSEVLANDSLQQIERIKGGRKFSLQLDEMTDISNAVQLLAFNVQRGIFLINSKFDEEGLCWNNCISVCTDGAGAMAGKNKGLKAMVHDIAPHTESGPDWVHNPFITNAGCQLSSDQQDTFLELSSDHTLKAVFNSTPLAEFWLLAEAEYPKLSRLAIDVLLPFSSTWLCETTFSVLTYIKNQCRSRLMTVEDDLRLAVSGIKP</sequence>
<reference evidence="2" key="1">
    <citation type="journal article" date="2021" name="Cell">
        <title>Tracing the genetic footprints of vertebrate landing in non-teleost ray-finned fishes.</title>
        <authorList>
            <person name="Bi X."/>
            <person name="Wang K."/>
            <person name="Yang L."/>
            <person name="Pan H."/>
            <person name="Jiang H."/>
            <person name="Wei Q."/>
            <person name="Fang M."/>
            <person name="Yu H."/>
            <person name="Zhu C."/>
            <person name="Cai Y."/>
            <person name="He Y."/>
            <person name="Gan X."/>
            <person name="Zeng H."/>
            <person name="Yu D."/>
            <person name="Zhu Y."/>
            <person name="Jiang H."/>
            <person name="Qiu Q."/>
            <person name="Yang H."/>
            <person name="Zhang Y.E."/>
            <person name="Wang W."/>
            <person name="Zhu M."/>
            <person name="He S."/>
            <person name="Zhang G."/>
        </authorList>
    </citation>
    <scope>NUCLEOTIDE SEQUENCE</scope>
    <source>
        <strain evidence="2">Allg_001</strain>
    </source>
</reference>
<comment type="caution">
    <text evidence="2">The sequence shown here is derived from an EMBL/GenBank/DDBJ whole genome shotgun (WGS) entry which is preliminary data.</text>
</comment>
<dbReference type="Proteomes" id="UP000736164">
    <property type="component" value="Unassembled WGS sequence"/>
</dbReference>
<dbReference type="PANTHER" id="PTHR45913">
    <property type="entry name" value="EPM2A-INTERACTING PROTEIN 1"/>
    <property type="match status" value="1"/>
</dbReference>
<evidence type="ECO:0000259" key="1">
    <source>
        <dbReference type="Pfam" id="PF05699"/>
    </source>
</evidence>
<protein>
    <submittedName>
        <fullName evidence="2">SCND3 protein</fullName>
    </submittedName>
</protein>
<evidence type="ECO:0000313" key="3">
    <source>
        <dbReference type="Proteomes" id="UP000736164"/>
    </source>
</evidence>
<dbReference type="InterPro" id="IPR012337">
    <property type="entry name" value="RNaseH-like_sf"/>
</dbReference>
<dbReference type="Pfam" id="PF05699">
    <property type="entry name" value="Dimer_Tnp_hAT"/>
    <property type="match status" value="1"/>
</dbReference>
<dbReference type="GO" id="GO:0046983">
    <property type="term" value="F:protein dimerization activity"/>
    <property type="evidence" value="ECO:0007669"/>
    <property type="project" value="InterPro"/>
</dbReference>
<name>A0A8J7PCT2_ATRSP</name>
<feature type="non-terminal residue" evidence="2">
    <location>
        <position position="230"/>
    </location>
</feature>
<dbReference type="InterPro" id="IPR008906">
    <property type="entry name" value="HATC_C_dom"/>
</dbReference>
<gene>
    <name evidence="2" type="primary">Zbed9_20</name>
    <name evidence="2" type="ORF">GTO95_0003229</name>
</gene>
<dbReference type="AlphaFoldDB" id="A0A8J7PCT2"/>
<keyword evidence="3" id="KW-1185">Reference proteome</keyword>
<dbReference type="SUPFAM" id="SSF53098">
    <property type="entry name" value="Ribonuclease H-like"/>
    <property type="match status" value="1"/>
</dbReference>
<feature type="non-terminal residue" evidence="2">
    <location>
        <position position="1"/>
    </location>
</feature>
<proteinExistence type="predicted"/>
<dbReference type="PANTHER" id="PTHR45913:SF19">
    <property type="entry name" value="LOW QUALITY PROTEIN: ZINC FINGER BED DOMAIN-CONTAINING PROTEIN 5-LIKE"/>
    <property type="match status" value="1"/>
</dbReference>
<organism evidence="2 3">
    <name type="scientific">Atractosteus spatula</name>
    <name type="common">Alligator gar</name>
    <name type="synonym">Lepisosteus spatula</name>
    <dbReference type="NCBI Taxonomy" id="7917"/>
    <lineage>
        <taxon>Eukaryota</taxon>
        <taxon>Metazoa</taxon>
        <taxon>Chordata</taxon>
        <taxon>Craniata</taxon>
        <taxon>Vertebrata</taxon>
        <taxon>Euteleostomi</taxon>
        <taxon>Actinopterygii</taxon>
        <taxon>Neopterygii</taxon>
        <taxon>Holostei</taxon>
        <taxon>Semionotiformes</taxon>
        <taxon>Lepisosteidae</taxon>
        <taxon>Atractosteus</taxon>
    </lineage>
</organism>
<evidence type="ECO:0000313" key="2">
    <source>
        <dbReference type="EMBL" id="MBN3325440.1"/>
    </source>
</evidence>
<accession>A0A8J7PCT2</accession>
<dbReference type="EMBL" id="JAAWVO010075644">
    <property type="protein sequence ID" value="MBN3325440.1"/>
    <property type="molecule type" value="Genomic_DNA"/>
</dbReference>
<feature type="domain" description="HAT C-terminal dimerisation" evidence="1">
    <location>
        <begin position="161"/>
        <end position="214"/>
    </location>
</feature>